<dbReference type="CDD" id="cd00090">
    <property type="entry name" value="HTH_ARSR"/>
    <property type="match status" value="1"/>
</dbReference>
<evidence type="ECO:0000256" key="1">
    <source>
        <dbReference type="ARBA" id="ARBA00023015"/>
    </source>
</evidence>
<proteinExistence type="predicted"/>
<dbReference type="GO" id="GO:0003677">
    <property type="term" value="F:DNA binding"/>
    <property type="evidence" value="ECO:0007669"/>
    <property type="project" value="UniProtKB-KW"/>
</dbReference>
<keyword evidence="2" id="KW-0238">DNA-binding</keyword>
<dbReference type="OrthoDB" id="9800966at2"/>
<dbReference type="PANTHER" id="PTHR33204:SF1">
    <property type="entry name" value="TRANSCRIPTIONAL REGULATOR, MARR FAMILY"/>
    <property type="match status" value="1"/>
</dbReference>
<dbReference type="RefSeq" id="WP_034321829.1">
    <property type="nucleotide sequence ID" value="NZ_JBCMYH010000005.1"/>
</dbReference>
<dbReference type="Gene3D" id="1.10.10.10">
    <property type="entry name" value="Winged helix-like DNA-binding domain superfamily/Winged helix DNA-binding domain"/>
    <property type="match status" value="1"/>
</dbReference>
<dbReference type="AlphaFoldDB" id="A0A081LAF1"/>
<dbReference type="InterPro" id="IPR036390">
    <property type="entry name" value="WH_DNA-bd_sf"/>
</dbReference>
<dbReference type="SUPFAM" id="SSF46785">
    <property type="entry name" value="Winged helix' DNA-binding domain"/>
    <property type="match status" value="1"/>
</dbReference>
<evidence type="ECO:0000256" key="3">
    <source>
        <dbReference type="ARBA" id="ARBA00023163"/>
    </source>
</evidence>
<keyword evidence="6" id="KW-1185">Reference proteome</keyword>
<keyword evidence="3" id="KW-0804">Transcription</keyword>
<dbReference type="InterPro" id="IPR011991">
    <property type="entry name" value="ArsR-like_HTH"/>
</dbReference>
<name>A0A081LAF1_9BACI</name>
<reference evidence="5 6" key="1">
    <citation type="submission" date="2012-09" db="EMBL/GenBank/DDBJ databases">
        <title>Genome Sequence of Bacillus sp. DW5-4.</title>
        <authorList>
            <person name="Lai Q."/>
            <person name="Liu Y."/>
            <person name="Shao Z."/>
        </authorList>
    </citation>
    <scope>NUCLEOTIDE SEQUENCE [LARGE SCALE GENOMIC DNA]</scope>
    <source>
        <strain evidence="5 6">DW5-4</strain>
    </source>
</reference>
<dbReference type="PANTHER" id="PTHR33204">
    <property type="entry name" value="TRANSCRIPTIONAL REGULATOR, MARR FAMILY"/>
    <property type="match status" value="1"/>
</dbReference>
<dbReference type="Proteomes" id="UP000028091">
    <property type="component" value="Unassembled WGS sequence"/>
</dbReference>
<evidence type="ECO:0000313" key="6">
    <source>
        <dbReference type="Proteomes" id="UP000028091"/>
    </source>
</evidence>
<feature type="domain" description="HTH hxlR-type" evidence="4">
    <location>
        <begin position="7"/>
        <end position="104"/>
    </location>
</feature>
<evidence type="ECO:0000313" key="5">
    <source>
        <dbReference type="EMBL" id="KEP26227.1"/>
    </source>
</evidence>
<dbReference type="InterPro" id="IPR036388">
    <property type="entry name" value="WH-like_DNA-bd_sf"/>
</dbReference>
<evidence type="ECO:0000256" key="2">
    <source>
        <dbReference type="ARBA" id="ARBA00023125"/>
    </source>
</evidence>
<sequence length="110" mass="12621">MAQVNGCPITDAMEILGKKWVILIINQLLTGPKRFCQLENEMNISGRLLSERLKNLEAEGLVEKKVYPDIPVRIEYKLTAQGKKIEPIIREMYAWSLERKNSKKGEHVPS</sequence>
<dbReference type="Pfam" id="PF01638">
    <property type="entry name" value="HxlR"/>
    <property type="match status" value="1"/>
</dbReference>
<protein>
    <submittedName>
        <fullName evidence="5">HxlR family transcriptional regulator</fullName>
    </submittedName>
</protein>
<dbReference type="eggNOG" id="COG1733">
    <property type="taxonomic scope" value="Bacteria"/>
</dbReference>
<evidence type="ECO:0000259" key="4">
    <source>
        <dbReference type="PROSITE" id="PS51118"/>
    </source>
</evidence>
<comment type="caution">
    <text evidence="5">The sequence shown here is derived from an EMBL/GenBank/DDBJ whole genome shotgun (WGS) entry which is preliminary data.</text>
</comment>
<dbReference type="InterPro" id="IPR002577">
    <property type="entry name" value="HTH_HxlR"/>
</dbReference>
<accession>A0A081LAF1</accession>
<keyword evidence="1" id="KW-0805">Transcription regulation</keyword>
<dbReference type="EMBL" id="JOTP01000011">
    <property type="protein sequence ID" value="KEP26227.1"/>
    <property type="molecule type" value="Genomic_DNA"/>
</dbReference>
<gene>
    <name evidence="5" type="ORF">BA70_02910</name>
</gene>
<organism evidence="5 6">
    <name type="scientific">Bacillus zhangzhouensis</name>
    <dbReference type="NCBI Taxonomy" id="1178540"/>
    <lineage>
        <taxon>Bacteria</taxon>
        <taxon>Bacillati</taxon>
        <taxon>Bacillota</taxon>
        <taxon>Bacilli</taxon>
        <taxon>Bacillales</taxon>
        <taxon>Bacillaceae</taxon>
        <taxon>Bacillus</taxon>
    </lineage>
</organism>
<dbReference type="PROSITE" id="PS51118">
    <property type="entry name" value="HTH_HXLR"/>
    <property type="match status" value="1"/>
</dbReference>